<dbReference type="EMBL" id="JBHEZZ010000007">
    <property type="protein sequence ID" value="MFC1402685.1"/>
    <property type="molecule type" value="Genomic_DNA"/>
</dbReference>
<dbReference type="Gene3D" id="3.10.450.50">
    <property type="match status" value="1"/>
</dbReference>
<dbReference type="Proteomes" id="UP001592528">
    <property type="component" value="Unassembled WGS sequence"/>
</dbReference>
<dbReference type="RefSeq" id="WP_051725201.1">
    <property type="nucleotide sequence ID" value="NZ_JBHEZZ010000007.1"/>
</dbReference>
<comment type="caution">
    <text evidence="2">The sequence shown here is derived from an EMBL/GenBank/DDBJ whole genome shotgun (WGS) entry which is preliminary data.</text>
</comment>
<proteinExistence type="predicted"/>
<dbReference type="Pfam" id="PF13577">
    <property type="entry name" value="SnoaL_4"/>
    <property type="match status" value="1"/>
</dbReference>
<name>A0ABV6UMK5_9ACTN</name>
<organism evidence="2 3">
    <name type="scientific">Streptacidiphilus cavernicola</name>
    <dbReference type="NCBI Taxonomy" id="3342716"/>
    <lineage>
        <taxon>Bacteria</taxon>
        <taxon>Bacillati</taxon>
        <taxon>Actinomycetota</taxon>
        <taxon>Actinomycetes</taxon>
        <taxon>Kitasatosporales</taxon>
        <taxon>Streptomycetaceae</taxon>
        <taxon>Streptacidiphilus</taxon>
    </lineage>
</organism>
<keyword evidence="3" id="KW-1185">Reference proteome</keyword>
<feature type="domain" description="SnoaL-like" evidence="1">
    <location>
        <begin position="13"/>
        <end position="139"/>
    </location>
</feature>
<reference evidence="2 3" key="1">
    <citation type="submission" date="2024-09" db="EMBL/GenBank/DDBJ databases">
        <authorList>
            <person name="Lee S.D."/>
        </authorList>
    </citation>
    <scope>NUCLEOTIDE SEQUENCE [LARGE SCALE GENOMIC DNA]</scope>
    <source>
        <strain evidence="2 3">N1-5</strain>
    </source>
</reference>
<protein>
    <submittedName>
        <fullName evidence="2">Nuclear transport factor 2 family protein</fullName>
    </submittedName>
</protein>
<gene>
    <name evidence="2" type="ORF">ACEZDJ_15460</name>
</gene>
<accession>A0ABV6UMK5</accession>
<evidence type="ECO:0000313" key="2">
    <source>
        <dbReference type="EMBL" id="MFC1402685.1"/>
    </source>
</evidence>
<dbReference type="InterPro" id="IPR032710">
    <property type="entry name" value="NTF2-like_dom_sf"/>
</dbReference>
<dbReference type="SUPFAM" id="SSF54427">
    <property type="entry name" value="NTF2-like"/>
    <property type="match status" value="1"/>
</dbReference>
<evidence type="ECO:0000259" key="1">
    <source>
        <dbReference type="Pfam" id="PF13577"/>
    </source>
</evidence>
<dbReference type="InterPro" id="IPR037401">
    <property type="entry name" value="SnoaL-like"/>
</dbReference>
<sequence>MSPTLHAAGAPATAETYAELQALYARQAWQLDGAEADAFVATFTEDAAFAHVSSGEVLEGRAAIAAALGRTATARRGAVYRHWFSQLRVETTVDPDTVRAWYYAIVSVTDATGAVTWDPSCVVEDVLVRRDGEWLTSHRIVRRDDLLLR</sequence>
<evidence type="ECO:0000313" key="3">
    <source>
        <dbReference type="Proteomes" id="UP001592528"/>
    </source>
</evidence>